<dbReference type="AlphaFoldDB" id="L7JRP2"/>
<evidence type="ECO:0000256" key="1">
    <source>
        <dbReference type="SAM" id="MobiDB-lite"/>
    </source>
</evidence>
<evidence type="ECO:0000313" key="3">
    <source>
        <dbReference type="Proteomes" id="UP000011185"/>
    </source>
</evidence>
<feature type="region of interest" description="Disordered" evidence="1">
    <location>
        <begin position="1"/>
        <end position="27"/>
    </location>
</feature>
<keyword evidence="3" id="KW-1185">Reference proteome</keyword>
<organism evidence="2 3">
    <name type="scientific">Trachipleistophora hominis</name>
    <name type="common">Microsporidian parasite</name>
    <dbReference type="NCBI Taxonomy" id="72359"/>
    <lineage>
        <taxon>Eukaryota</taxon>
        <taxon>Fungi</taxon>
        <taxon>Fungi incertae sedis</taxon>
        <taxon>Microsporidia</taxon>
        <taxon>Pleistophoridae</taxon>
        <taxon>Trachipleistophora</taxon>
    </lineage>
</organism>
<proteinExistence type="predicted"/>
<dbReference type="HOGENOM" id="CLU_2172833_0_0_1"/>
<feature type="compositionally biased region" description="Polar residues" evidence="1">
    <location>
        <begin position="1"/>
        <end position="22"/>
    </location>
</feature>
<reference evidence="2 3" key="1">
    <citation type="journal article" date="2012" name="PLoS Pathog.">
        <title>The genome of the obligate intracellular parasite Trachipleistophora hominis: new insights into microsporidian genome dynamics and reductive evolution.</title>
        <authorList>
            <person name="Heinz E."/>
            <person name="Williams T.A."/>
            <person name="Nakjang S."/>
            <person name="Noel C.J."/>
            <person name="Swan D.C."/>
            <person name="Goldberg A.V."/>
            <person name="Harris S.R."/>
            <person name="Weinmaier T."/>
            <person name="Markert S."/>
            <person name="Becher D."/>
            <person name="Bernhardt J."/>
            <person name="Dagan T."/>
            <person name="Hacker C."/>
            <person name="Lucocq J.M."/>
            <person name="Schweder T."/>
            <person name="Rattei T."/>
            <person name="Hall N."/>
            <person name="Hirt R.P."/>
            <person name="Embley T.M."/>
        </authorList>
    </citation>
    <scope>NUCLEOTIDE SEQUENCE [LARGE SCALE GENOMIC DNA]</scope>
</reference>
<dbReference type="Proteomes" id="UP000011185">
    <property type="component" value="Unassembled WGS sequence"/>
</dbReference>
<protein>
    <submittedName>
        <fullName evidence="2">Uncharacterized protein</fullName>
    </submittedName>
</protein>
<accession>L7JRP2</accession>
<gene>
    <name evidence="2" type="ORF">THOM_2922</name>
</gene>
<name>L7JRP2_TRAHO</name>
<dbReference type="VEuPathDB" id="MicrosporidiaDB:THOM_2922"/>
<evidence type="ECO:0000313" key="2">
    <source>
        <dbReference type="EMBL" id="ELQ74143.1"/>
    </source>
</evidence>
<sequence length="110" mass="12335">MPGQIRSHNTMLLSGTASTSRSYMDKNDQDSRTSLILEFFRDNDVEDVYTLRVLSSNDAKNENGWNEVARKLDAIFSYPEIFNVFLGSGFNDVWVSPSGTEDASLSRVTS</sequence>
<dbReference type="EMBL" id="JH994068">
    <property type="protein sequence ID" value="ELQ74143.1"/>
    <property type="molecule type" value="Genomic_DNA"/>
</dbReference>
<dbReference type="InParanoid" id="L7JRP2"/>